<accession>A0A8H7F4V8</accession>
<evidence type="ECO:0000313" key="2">
    <source>
        <dbReference type="Proteomes" id="UP000629468"/>
    </source>
</evidence>
<reference evidence="1 2" key="1">
    <citation type="journal article" name="Sci. Rep.">
        <title>Telomere-to-telomere assembled and centromere annotated genomes of the two main subspecies of the button mushroom Agaricus bisporus reveal especially polymorphic chromosome ends.</title>
        <authorList>
            <person name="Sonnenberg A.S.M."/>
            <person name="Sedaghat-Telgerd N."/>
            <person name="Lavrijssen B."/>
            <person name="Ohm R.A."/>
            <person name="Hendrickx P.M."/>
            <person name="Scholtmeijer K."/>
            <person name="Baars J.J.P."/>
            <person name="van Peer A."/>
        </authorList>
    </citation>
    <scope>NUCLEOTIDE SEQUENCE [LARGE SCALE GENOMIC DNA]</scope>
    <source>
        <strain evidence="1 2">H119_p4</strain>
    </source>
</reference>
<organism evidence="1 2">
    <name type="scientific">Agaricus bisporus var. burnettii</name>
    <dbReference type="NCBI Taxonomy" id="192524"/>
    <lineage>
        <taxon>Eukaryota</taxon>
        <taxon>Fungi</taxon>
        <taxon>Dikarya</taxon>
        <taxon>Basidiomycota</taxon>
        <taxon>Agaricomycotina</taxon>
        <taxon>Agaricomycetes</taxon>
        <taxon>Agaricomycetidae</taxon>
        <taxon>Agaricales</taxon>
        <taxon>Agaricineae</taxon>
        <taxon>Agaricaceae</taxon>
        <taxon>Agaricus</taxon>
    </lineage>
</organism>
<gene>
    <name evidence="1" type="ORF">Agabi119p4_5225</name>
</gene>
<sequence>MKELSMYPDMGQVGGKHTYRKLQITFVLRTVLFSMLYNMARATLQSSVASRRRTRTRYLMRSQAKYPYHH</sequence>
<comment type="caution">
    <text evidence="1">The sequence shown here is derived from an EMBL/GenBank/DDBJ whole genome shotgun (WGS) entry which is preliminary data.</text>
</comment>
<dbReference type="Proteomes" id="UP000629468">
    <property type="component" value="Unassembled WGS sequence"/>
</dbReference>
<dbReference type="AlphaFoldDB" id="A0A8H7F4V8"/>
<name>A0A8H7F4V8_AGABI</name>
<protein>
    <submittedName>
        <fullName evidence="1">Uncharacterized protein</fullName>
    </submittedName>
</protein>
<evidence type="ECO:0000313" key="1">
    <source>
        <dbReference type="EMBL" id="KAF7776832.1"/>
    </source>
</evidence>
<dbReference type="EMBL" id="JABXXO010000006">
    <property type="protein sequence ID" value="KAF7776832.1"/>
    <property type="molecule type" value="Genomic_DNA"/>
</dbReference>
<proteinExistence type="predicted"/>